<dbReference type="AlphaFoldDB" id="W1PZ23"/>
<protein>
    <submittedName>
        <fullName evidence="2">Uncharacterized protein</fullName>
    </submittedName>
</protein>
<dbReference type="Gramene" id="ERN12795">
    <property type="protein sequence ID" value="ERN12795"/>
    <property type="gene ID" value="AMTR_s00043p00216400"/>
</dbReference>
<organism evidence="2 3">
    <name type="scientific">Amborella trichopoda</name>
    <dbReference type="NCBI Taxonomy" id="13333"/>
    <lineage>
        <taxon>Eukaryota</taxon>
        <taxon>Viridiplantae</taxon>
        <taxon>Streptophyta</taxon>
        <taxon>Embryophyta</taxon>
        <taxon>Tracheophyta</taxon>
        <taxon>Spermatophyta</taxon>
        <taxon>Magnoliopsida</taxon>
        <taxon>Amborellales</taxon>
        <taxon>Amborellaceae</taxon>
        <taxon>Amborella</taxon>
    </lineage>
</organism>
<feature type="region of interest" description="Disordered" evidence="1">
    <location>
        <begin position="70"/>
        <end position="103"/>
    </location>
</feature>
<evidence type="ECO:0000313" key="2">
    <source>
        <dbReference type="EMBL" id="ERN12795.1"/>
    </source>
</evidence>
<name>W1PZ23_AMBTC</name>
<sequence>HLTVGGSSLMILQPAILNWKYCSRSRKELLIKTIGPLCSAIYKAWWKKATLIPFLPILLKGDHRHAEIVPTVAASSSSPNGEPSSIEEAQDMLPRGASSSSVD</sequence>
<gene>
    <name evidence="2" type="ORF">AMTR_s00043p00216400</name>
</gene>
<dbReference type="EMBL" id="KI392605">
    <property type="protein sequence ID" value="ERN12795.1"/>
    <property type="molecule type" value="Genomic_DNA"/>
</dbReference>
<keyword evidence="3" id="KW-1185">Reference proteome</keyword>
<feature type="compositionally biased region" description="Low complexity" evidence="1">
    <location>
        <begin position="75"/>
        <end position="87"/>
    </location>
</feature>
<dbReference type="Proteomes" id="UP000017836">
    <property type="component" value="Unassembled WGS sequence"/>
</dbReference>
<proteinExistence type="predicted"/>
<evidence type="ECO:0000256" key="1">
    <source>
        <dbReference type="SAM" id="MobiDB-lite"/>
    </source>
</evidence>
<evidence type="ECO:0000313" key="3">
    <source>
        <dbReference type="Proteomes" id="UP000017836"/>
    </source>
</evidence>
<accession>W1PZ23</accession>
<dbReference type="HOGENOM" id="CLU_2270590_0_0_1"/>
<reference evidence="3" key="1">
    <citation type="journal article" date="2013" name="Science">
        <title>The Amborella genome and the evolution of flowering plants.</title>
        <authorList>
            <consortium name="Amborella Genome Project"/>
        </authorList>
    </citation>
    <scope>NUCLEOTIDE SEQUENCE [LARGE SCALE GENOMIC DNA]</scope>
</reference>
<feature type="non-terminal residue" evidence="2">
    <location>
        <position position="1"/>
    </location>
</feature>